<keyword evidence="1" id="KW-0677">Repeat</keyword>
<evidence type="ECO:0000256" key="2">
    <source>
        <dbReference type="SAM" id="MobiDB-lite"/>
    </source>
</evidence>
<feature type="compositionally biased region" description="Pro residues" evidence="2">
    <location>
        <begin position="69"/>
        <end position="96"/>
    </location>
</feature>
<accession>A0ABP4HPC9</accession>
<dbReference type="NCBIfam" id="TIGR01643">
    <property type="entry name" value="YD_repeat_2x"/>
    <property type="match status" value="11"/>
</dbReference>
<dbReference type="InterPro" id="IPR022385">
    <property type="entry name" value="Rhs_assc_core"/>
</dbReference>
<dbReference type="RefSeq" id="WP_344446236.1">
    <property type="nucleotide sequence ID" value="NZ_BAAALF010000223.1"/>
</dbReference>
<keyword evidence="6" id="KW-1185">Reference proteome</keyword>
<dbReference type="Pfam" id="PF20148">
    <property type="entry name" value="DUF6531"/>
    <property type="match status" value="1"/>
</dbReference>
<dbReference type="InterPro" id="IPR006530">
    <property type="entry name" value="YD"/>
</dbReference>
<dbReference type="Pfam" id="PF25023">
    <property type="entry name" value="TEN_YD-shell"/>
    <property type="match status" value="1"/>
</dbReference>
<dbReference type="Pfam" id="PF05593">
    <property type="entry name" value="RHS_repeat"/>
    <property type="match status" value="3"/>
</dbReference>
<name>A0ABP4HPC9_9ACTN</name>
<dbReference type="PANTHER" id="PTHR32305:SF15">
    <property type="entry name" value="PROTEIN RHSA-RELATED"/>
    <property type="match status" value="1"/>
</dbReference>
<feature type="region of interest" description="Disordered" evidence="2">
    <location>
        <begin position="37"/>
        <end position="123"/>
    </location>
</feature>
<feature type="domain" description="Teneurin-like YD-shell" evidence="4">
    <location>
        <begin position="575"/>
        <end position="968"/>
    </location>
</feature>
<dbReference type="InterPro" id="IPR056823">
    <property type="entry name" value="TEN-like_YD-shell"/>
</dbReference>
<dbReference type="PANTHER" id="PTHR32305">
    <property type="match status" value="1"/>
</dbReference>
<sequence>MTKQVAHALQDVAKKSGKALATDLADAYHGVLKETEHGAGAVAKNTAKKEAEAAEHLDGLKRPSQAVPKPGPPRPGPPRPGPPRPGPSGTPRPTPPKLREDAVDPKKTATPARSRTTRSDPVDVASGDMVLSATDVALPGVLPLALSRTHLSSYRCGGWFGRSWASTLDQRLEIDEQGVVFATEDGMLLTYPVPQPGEETEPVEGPRWPLRWDGRSGGAMLITDPHGGTSWHFAALPGGPGPHAREAGALQLPLTAVTDRNGNRIEVLHDSAGAPYEVRHSGGYRVAVATTGPRVTALSLLTAEGELPLVAFGYDGNGNLDAVTDSSGLPFRFGYDEAARITSWTNRAGHHYRYLYDRAGRCVQTRGDGGFLDAVFSYDPEQHRTTVTDSLGHTTVFQLDEYGRPLSESAPTGATATTVWDRYGRLLTRTDPLGAVTGFDYDADGNLSRTTLPDGSTETAVHDDRHRVVELVAPDGARWQYGYDERGNLAQKVDPLGARTGYTHGDRGEPRSVTDPLGARTEVTTDAAGLVSSVTDPLGAVSRCTRDAFGRVTTLTDPLGAVTRYGWTLEGRPAWQVDPDGARQEWTHDADGNLIEHRDQHGATTRYEYTYFGRLAARTEADGARYTFAYDTQLQLVAVTNPAGARWTYRYDAVGSLLAETDFTGRTLRYDRDLAGQLITRTNGAGQSVSYLRDPRGRTVELVTEEGTTRFGYDPAGRLLEAADGRATLRYRYDAAGRTLSEERDGAELTHAYDPTGRRILRRTPAGVESRWTYDAAGRPTGLGTTAGTLDLEYDRAGRESARRFGAAELRYGWDALDRLVGLRLATGGEQVLERSFGYRADGAPVTGDDATHGPLAYQLDQRARITAVTGADWSERYAYDRLGRVRTSPEGTLDERGLPRTSGRTSYDHDGQGRVVRRTRRLLSGGRLTWEYRWDGQDQLTEVVVPDGTLWRYGYDPLGRRIAKRHLTADGTGVIEESSFVWDGAHLAEERYTGPGAARGRTTTWDWSVGGQRPLTQLTEDEVGRRFHAIVTDLAGAPTELVDQQGAVSWSRRGTVWGQDAVAPPEPAPGADDCPLRFPGQYLDRETGLHYNLLRYYDPREARYLSADPLGLAPADDPYGYVRNPLTGSDPLGLDSNMLDFYHGTTRPGADSIIGNGIDPKFKPRPMDFGHGGFYVTNDRRQAEQWAKKLGERRGEDPAVVHFRVPKDELDAIGGRRFGPGEDQALEDFIRKHRADRNGSQMHGHDFVEGKMLLNMPSLRDPRIPMKLSGHQLAIYGPGSTDLFNRSVVR</sequence>
<dbReference type="NCBIfam" id="TIGR03696">
    <property type="entry name" value="Rhs_assc_core"/>
    <property type="match status" value="1"/>
</dbReference>
<dbReference type="Gene3D" id="2.180.10.10">
    <property type="entry name" value="RHS repeat-associated core"/>
    <property type="match status" value="3"/>
</dbReference>
<dbReference type="Proteomes" id="UP001500037">
    <property type="component" value="Unassembled WGS sequence"/>
</dbReference>
<feature type="compositionally biased region" description="Basic and acidic residues" evidence="2">
    <location>
        <begin position="97"/>
        <end position="107"/>
    </location>
</feature>
<evidence type="ECO:0000259" key="3">
    <source>
        <dbReference type="Pfam" id="PF20148"/>
    </source>
</evidence>
<feature type="compositionally biased region" description="Basic and acidic residues" evidence="2">
    <location>
        <begin position="47"/>
        <end position="61"/>
    </location>
</feature>
<evidence type="ECO:0000313" key="5">
    <source>
        <dbReference type="EMBL" id="GAA1271876.1"/>
    </source>
</evidence>
<gene>
    <name evidence="5" type="ORF">GCM10009665_70000</name>
</gene>
<evidence type="ECO:0000259" key="4">
    <source>
        <dbReference type="Pfam" id="PF25023"/>
    </source>
</evidence>
<feature type="region of interest" description="Disordered" evidence="2">
    <location>
        <begin position="889"/>
        <end position="912"/>
    </location>
</feature>
<protein>
    <recommendedName>
        <fullName evidence="7">RHS repeat-associated protein</fullName>
    </recommendedName>
</protein>
<dbReference type="InterPro" id="IPR031325">
    <property type="entry name" value="RHS_repeat"/>
</dbReference>
<dbReference type="InterPro" id="IPR025051">
    <property type="entry name" value="DUF3990"/>
</dbReference>
<reference evidence="6" key="1">
    <citation type="journal article" date="2019" name="Int. J. Syst. Evol. Microbiol.">
        <title>The Global Catalogue of Microorganisms (GCM) 10K type strain sequencing project: providing services to taxonomists for standard genome sequencing and annotation.</title>
        <authorList>
            <consortium name="The Broad Institute Genomics Platform"/>
            <consortium name="The Broad Institute Genome Sequencing Center for Infectious Disease"/>
            <person name="Wu L."/>
            <person name="Ma J."/>
        </authorList>
    </citation>
    <scope>NUCLEOTIDE SEQUENCE [LARGE SCALE GENOMIC DNA]</scope>
    <source>
        <strain evidence="6">JCM 13004</strain>
    </source>
</reference>
<organism evidence="5 6">
    <name type="scientific">Kitasatospora nipponensis</name>
    <dbReference type="NCBI Taxonomy" id="258049"/>
    <lineage>
        <taxon>Bacteria</taxon>
        <taxon>Bacillati</taxon>
        <taxon>Actinomycetota</taxon>
        <taxon>Actinomycetes</taxon>
        <taxon>Kitasatosporales</taxon>
        <taxon>Streptomycetaceae</taxon>
        <taxon>Kitasatospora</taxon>
    </lineage>
</organism>
<dbReference type="Pfam" id="PF13151">
    <property type="entry name" value="DUF3990"/>
    <property type="match status" value="1"/>
</dbReference>
<feature type="domain" description="DUF6531" evidence="3">
    <location>
        <begin position="120"/>
        <end position="191"/>
    </location>
</feature>
<dbReference type="InterPro" id="IPR045351">
    <property type="entry name" value="DUF6531"/>
</dbReference>
<evidence type="ECO:0000313" key="6">
    <source>
        <dbReference type="Proteomes" id="UP001500037"/>
    </source>
</evidence>
<dbReference type="SUPFAM" id="SSF56399">
    <property type="entry name" value="ADP-ribosylation"/>
    <property type="match status" value="1"/>
</dbReference>
<comment type="caution">
    <text evidence="5">The sequence shown here is derived from an EMBL/GenBank/DDBJ whole genome shotgun (WGS) entry which is preliminary data.</text>
</comment>
<dbReference type="EMBL" id="BAAALF010000223">
    <property type="protein sequence ID" value="GAA1271876.1"/>
    <property type="molecule type" value="Genomic_DNA"/>
</dbReference>
<dbReference type="Gene3D" id="3.90.175.10">
    <property type="entry name" value="Diphtheria Toxin, domain 1"/>
    <property type="match status" value="1"/>
</dbReference>
<evidence type="ECO:0008006" key="7">
    <source>
        <dbReference type="Google" id="ProtNLM"/>
    </source>
</evidence>
<evidence type="ECO:0000256" key="1">
    <source>
        <dbReference type="ARBA" id="ARBA00022737"/>
    </source>
</evidence>
<proteinExistence type="predicted"/>
<dbReference type="InterPro" id="IPR050708">
    <property type="entry name" value="T6SS_VgrG/RHS"/>
</dbReference>